<sequence>MVDGLNAIQGEGQPLALLVSVHDAFPNEWKRFLEADAQTGDHVLELPIAADHFPYLARRNGLAVTKASFVIMLEPDLEVASFEARLDLVQSPEAFVPAFGDGCMVASFALGGVQPDVWELKIADGEIPEALQSDGALDPEKLAGLALILHYTLD</sequence>
<name>A0A2S9XHZ5_9BACT</name>
<gene>
    <name evidence="1" type="ORF">ENSA7_81630</name>
</gene>
<proteinExistence type="predicted"/>
<accession>A0A2S9XHZ5</accession>
<comment type="caution">
    <text evidence="1">The sequence shown here is derived from an EMBL/GenBank/DDBJ whole genome shotgun (WGS) entry which is preliminary data.</text>
</comment>
<dbReference type="EMBL" id="PVNL01000157">
    <property type="protein sequence ID" value="PRP92485.1"/>
    <property type="molecule type" value="Genomic_DNA"/>
</dbReference>
<organism evidence="1 2">
    <name type="scientific">Enhygromyxa salina</name>
    <dbReference type="NCBI Taxonomy" id="215803"/>
    <lineage>
        <taxon>Bacteria</taxon>
        <taxon>Pseudomonadati</taxon>
        <taxon>Myxococcota</taxon>
        <taxon>Polyangia</taxon>
        <taxon>Nannocystales</taxon>
        <taxon>Nannocystaceae</taxon>
        <taxon>Enhygromyxa</taxon>
    </lineage>
</organism>
<protein>
    <submittedName>
        <fullName evidence="1">Uncharacterized protein</fullName>
    </submittedName>
</protein>
<evidence type="ECO:0000313" key="2">
    <source>
        <dbReference type="Proteomes" id="UP000238823"/>
    </source>
</evidence>
<reference evidence="1 2" key="1">
    <citation type="submission" date="2018-03" db="EMBL/GenBank/DDBJ databases">
        <title>Draft Genome Sequences of the Obligatory Marine Myxobacteria Enhygromyxa salina SWB007.</title>
        <authorList>
            <person name="Poehlein A."/>
            <person name="Moghaddam J.A."/>
            <person name="Harms H."/>
            <person name="Alanjari M."/>
            <person name="Koenig G.M."/>
            <person name="Daniel R."/>
            <person name="Schaeberle T.F."/>
        </authorList>
    </citation>
    <scope>NUCLEOTIDE SEQUENCE [LARGE SCALE GENOMIC DNA]</scope>
    <source>
        <strain evidence="1 2">SWB007</strain>
    </source>
</reference>
<evidence type="ECO:0000313" key="1">
    <source>
        <dbReference type="EMBL" id="PRP92485.1"/>
    </source>
</evidence>
<dbReference type="AlphaFoldDB" id="A0A2S9XHZ5"/>
<dbReference type="Proteomes" id="UP000238823">
    <property type="component" value="Unassembled WGS sequence"/>
</dbReference>